<comment type="caution">
    <text evidence="2">The sequence shown here is derived from an EMBL/GenBank/DDBJ whole genome shotgun (WGS) entry which is preliminary data.</text>
</comment>
<protein>
    <recommendedName>
        <fullName evidence="3">Xylulose kinase-1</fullName>
    </recommendedName>
</protein>
<gene>
    <name evidence="2" type="ORF">Tci_055715</name>
</gene>
<sequence length="394" mass="45539">MIAFLTNSDASEGFDQIVDSLNAHTIQYILMVNPPIYVSYIKQFWASVSVKKTNDVVKLQALIDVKKVVITEDTIRQDLPLDNAGGVECLPNEEIFSELARMGYEKPPPKTAWNEFSSSMASAVICLATEQDKVAQALDITKLKQRVKRLERKRRSKHIGLKRLRKDVTAVKENNVAEPKPTVFDDEEVTMTMSQTLIKMKAKKARILDEQLAKRLQDEEIEQVATRKKQEKEDLERAKVLQQQYDQKKENIDWNVVAEQMQENHFDNIRKYLNLKRKPIFIAQDRKNMIVYLKNMAGDEEPAKKRGVEETLLQDSFKKLRAKVEASGSHSIQEDTPIDDPKEICKEDVKNMIVGGITQAYRSFEDILKDFDREDLDAVENNKREVQYNNAYRR</sequence>
<name>A0A6L2NE38_TANCI</name>
<organism evidence="2">
    <name type="scientific">Tanacetum cinerariifolium</name>
    <name type="common">Dalmatian daisy</name>
    <name type="synonym">Chrysanthemum cinerariifolium</name>
    <dbReference type="NCBI Taxonomy" id="118510"/>
    <lineage>
        <taxon>Eukaryota</taxon>
        <taxon>Viridiplantae</taxon>
        <taxon>Streptophyta</taxon>
        <taxon>Embryophyta</taxon>
        <taxon>Tracheophyta</taxon>
        <taxon>Spermatophyta</taxon>
        <taxon>Magnoliopsida</taxon>
        <taxon>eudicotyledons</taxon>
        <taxon>Gunneridae</taxon>
        <taxon>Pentapetalae</taxon>
        <taxon>asterids</taxon>
        <taxon>campanulids</taxon>
        <taxon>Asterales</taxon>
        <taxon>Asteraceae</taxon>
        <taxon>Asteroideae</taxon>
        <taxon>Anthemideae</taxon>
        <taxon>Anthemidinae</taxon>
        <taxon>Tanacetum</taxon>
    </lineage>
</organism>
<evidence type="ECO:0008006" key="3">
    <source>
        <dbReference type="Google" id="ProtNLM"/>
    </source>
</evidence>
<accession>A0A6L2NE38</accession>
<proteinExistence type="predicted"/>
<reference evidence="2" key="1">
    <citation type="journal article" date="2019" name="Sci. Rep.">
        <title>Draft genome of Tanacetum cinerariifolium, the natural source of mosquito coil.</title>
        <authorList>
            <person name="Yamashiro T."/>
            <person name="Shiraishi A."/>
            <person name="Satake H."/>
            <person name="Nakayama K."/>
        </authorList>
    </citation>
    <scope>NUCLEOTIDE SEQUENCE</scope>
</reference>
<feature type="coiled-coil region" evidence="1">
    <location>
        <begin position="218"/>
        <end position="248"/>
    </location>
</feature>
<evidence type="ECO:0000313" key="2">
    <source>
        <dbReference type="EMBL" id="GEU83737.1"/>
    </source>
</evidence>
<dbReference type="EMBL" id="BKCJ010008742">
    <property type="protein sequence ID" value="GEU83737.1"/>
    <property type="molecule type" value="Genomic_DNA"/>
</dbReference>
<keyword evidence="1" id="KW-0175">Coiled coil</keyword>
<evidence type="ECO:0000256" key="1">
    <source>
        <dbReference type="SAM" id="Coils"/>
    </source>
</evidence>
<dbReference type="AlphaFoldDB" id="A0A6L2NE38"/>